<dbReference type="GO" id="GO:0009435">
    <property type="term" value="P:NAD+ biosynthetic process"/>
    <property type="evidence" value="ECO:0007669"/>
    <property type="project" value="InterPro"/>
</dbReference>
<dbReference type="STRING" id="1958950.BZK31_15250"/>
<keyword evidence="5" id="KW-0662">Pyridine nucleotide biosynthesis</keyword>
<dbReference type="NCBIfam" id="TIGR00125">
    <property type="entry name" value="cyt_tran_rel"/>
    <property type="match status" value="1"/>
</dbReference>
<comment type="similarity">
    <text evidence="3">Belongs to the NadD family.</text>
</comment>
<keyword evidence="9" id="KW-0067">ATP-binding</keyword>
<evidence type="ECO:0000259" key="15">
    <source>
        <dbReference type="Pfam" id="PF01467"/>
    </source>
</evidence>
<evidence type="ECO:0000256" key="14">
    <source>
        <dbReference type="ARBA" id="ARBA00048721"/>
    </source>
</evidence>
<dbReference type="InterPro" id="IPR004821">
    <property type="entry name" value="Cyt_trans-like"/>
</dbReference>
<keyword evidence="10" id="KW-0520">NAD</keyword>
<evidence type="ECO:0000256" key="5">
    <source>
        <dbReference type="ARBA" id="ARBA00022642"/>
    </source>
</evidence>
<dbReference type="GO" id="GO:0005524">
    <property type="term" value="F:ATP binding"/>
    <property type="evidence" value="ECO:0007669"/>
    <property type="project" value="UniProtKB-KW"/>
</dbReference>
<feature type="domain" description="Cytidyltransferase-like" evidence="15">
    <location>
        <begin position="6"/>
        <end position="116"/>
    </location>
</feature>
<evidence type="ECO:0000256" key="13">
    <source>
        <dbReference type="ARBA" id="ARBA00033353"/>
    </source>
</evidence>
<keyword evidence="7" id="KW-0548">Nucleotidyltransferase</keyword>
<dbReference type="GO" id="GO:0004515">
    <property type="term" value="F:nicotinate-nucleotide adenylyltransferase activity"/>
    <property type="evidence" value="ECO:0007669"/>
    <property type="project" value="UniProtKB-EC"/>
</dbReference>
<protein>
    <recommendedName>
        <fullName evidence="4">nicotinate-nucleotide adenylyltransferase</fullName>
        <ecNumber evidence="4">2.7.7.18</ecNumber>
    </recommendedName>
    <alternativeName>
        <fullName evidence="13">Deamido-NAD(+) diphosphorylase</fullName>
    </alternativeName>
    <alternativeName>
        <fullName evidence="12">Deamido-NAD(+) pyrophosphorylase</fullName>
    </alternativeName>
    <alternativeName>
        <fullName evidence="11">Nicotinate mononucleotide adenylyltransferase</fullName>
    </alternativeName>
</protein>
<evidence type="ECO:0000256" key="7">
    <source>
        <dbReference type="ARBA" id="ARBA00022695"/>
    </source>
</evidence>
<reference evidence="17" key="1">
    <citation type="submission" date="2017-02" db="EMBL/GenBank/DDBJ databases">
        <title>Pseudomonas floridae sp. nov., a novel pathogenic bacterial species isolated from tomato.</title>
        <authorList>
            <person name="Timilsina S."/>
            <person name="Vallad G.E."/>
            <person name="Jones J.B."/>
        </authorList>
    </citation>
    <scope>NUCLEOTIDE SEQUENCE [LARGE SCALE GENOMIC DNA]</scope>
    <source>
        <strain evidence="17">GEV388</strain>
    </source>
</reference>
<gene>
    <name evidence="16" type="ORF">BZK31_15250</name>
</gene>
<comment type="function">
    <text evidence="1">Catalyzes the reversible adenylation of nicotinate mononucleotide (NaMN) to nicotinic acid adenine dinucleotide (NaAD).</text>
</comment>
<dbReference type="SUPFAM" id="SSF52374">
    <property type="entry name" value="Nucleotidylyl transferase"/>
    <property type="match status" value="1"/>
</dbReference>
<dbReference type="EC" id="2.7.7.18" evidence="4"/>
<evidence type="ECO:0000256" key="1">
    <source>
        <dbReference type="ARBA" id="ARBA00002324"/>
    </source>
</evidence>
<comment type="pathway">
    <text evidence="2">Cofactor biosynthesis; NAD(+) biosynthesis; deamido-NAD(+) from nicotinate D-ribonucleotide: step 1/1.</text>
</comment>
<evidence type="ECO:0000256" key="11">
    <source>
        <dbReference type="ARBA" id="ARBA00031253"/>
    </source>
</evidence>
<name>A0A1X0N4X4_9PSED</name>
<comment type="caution">
    <text evidence="16">The sequence shown here is derived from an EMBL/GenBank/DDBJ whole genome shotgun (WGS) entry which is preliminary data.</text>
</comment>
<sequence>MYEIAVYGGAFNPPHAGHANVMIQASRQARFTLVVPSFQHPYGKVMVDFELRLEWLRQVTDNVRQQCSGALIVSDIERELCANDLGPVFSFNLLTHICASTGHAPNQIALVVGQDVADALPGFYLGPELLETFSVITVPEQAGVRSTAMREQILQGAALPPHWIAPGMDPLNYRIYAAGVA</sequence>
<dbReference type="Proteomes" id="UP000192815">
    <property type="component" value="Unassembled WGS sequence"/>
</dbReference>
<dbReference type="AlphaFoldDB" id="A0A1X0N4X4"/>
<evidence type="ECO:0000256" key="2">
    <source>
        <dbReference type="ARBA" id="ARBA00005019"/>
    </source>
</evidence>
<accession>A0A1X0N4X4</accession>
<dbReference type="InterPro" id="IPR014729">
    <property type="entry name" value="Rossmann-like_a/b/a_fold"/>
</dbReference>
<dbReference type="PANTHER" id="PTHR39321:SF3">
    <property type="entry name" value="PHOSPHOPANTETHEINE ADENYLYLTRANSFERASE"/>
    <property type="match status" value="1"/>
</dbReference>
<evidence type="ECO:0000256" key="6">
    <source>
        <dbReference type="ARBA" id="ARBA00022679"/>
    </source>
</evidence>
<dbReference type="EMBL" id="MUIO01000058">
    <property type="protein sequence ID" value="ORC58441.1"/>
    <property type="molecule type" value="Genomic_DNA"/>
</dbReference>
<dbReference type="PANTHER" id="PTHR39321">
    <property type="entry name" value="NICOTINATE-NUCLEOTIDE ADENYLYLTRANSFERASE-RELATED"/>
    <property type="match status" value="1"/>
</dbReference>
<evidence type="ECO:0000256" key="9">
    <source>
        <dbReference type="ARBA" id="ARBA00022840"/>
    </source>
</evidence>
<dbReference type="InterPro" id="IPR005248">
    <property type="entry name" value="NadD/NMNAT"/>
</dbReference>
<dbReference type="Gene3D" id="3.40.50.620">
    <property type="entry name" value="HUPs"/>
    <property type="match status" value="1"/>
</dbReference>
<evidence type="ECO:0000256" key="4">
    <source>
        <dbReference type="ARBA" id="ARBA00012389"/>
    </source>
</evidence>
<evidence type="ECO:0000256" key="10">
    <source>
        <dbReference type="ARBA" id="ARBA00023027"/>
    </source>
</evidence>
<proteinExistence type="inferred from homology"/>
<keyword evidence="8" id="KW-0547">Nucleotide-binding</keyword>
<dbReference type="Pfam" id="PF01467">
    <property type="entry name" value="CTP_transf_like"/>
    <property type="match status" value="1"/>
</dbReference>
<organism evidence="16 17">
    <name type="scientific">Pseudomonas floridensis</name>
    <dbReference type="NCBI Taxonomy" id="1958950"/>
    <lineage>
        <taxon>Bacteria</taxon>
        <taxon>Pseudomonadati</taxon>
        <taxon>Pseudomonadota</taxon>
        <taxon>Gammaproteobacteria</taxon>
        <taxon>Pseudomonadales</taxon>
        <taxon>Pseudomonadaceae</taxon>
        <taxon>Pseudomonas</taxon>
    </lineage>
</organism>
<evidence type="ECO:0000313" key="17">
    <source>
        <dbReference type="Proteomes" id="UP000192815"/>
    </source>
</evidence>
<evidence type="ECO:0000256" key="8">
    <source>
        <dbReference type="ARBA" id="ARBA00022741"/>
    </source>
</evidence>
<evidence type="ECO:0000256" key="3">
    <source>
        <dbReference type="ARBA" id="ARBA00009014"/>
    </source>
</evidence>
<dbReference type="RefSeq" id="WP_083183780.1">
    <property type="nucleotide sequence ID" value="NZ_CBCRZR010000015.1"/>
</dbReference>
<comment type="catalytic activity">
    <reaction evidence="14">
        <text>nicotinate beta-D-ribonucleotide + ATP + H(+) = deamido-NAD(+) + diphosphate</text>
        <dbReference type="Rhea" id="RHEA:22860"/>
        <dbReference type="ChEBI" id="CHEBI:15378"/>
        <dbReference type="ChEBI" id="CHEBI:30616"/>
        <dbReference type="ChEBI" id="CHEBI:33019"/>
        <dbReference type="ChEBI" id="CHEBI:57502"/>
        <dbReference type="ChEBI" id="CHEBI:58437"/>
        <dbReference type="EC" id="2.7.7.18"/>
    </reaction>
</comment>
<dbReference type="OrthoDB" id="5295945at2"/>
<keyword evidence="17" id="KW-1185">Reference proteome</keyword>
<evidence type="ECO:0000313" key="16">
    <source>
        <dbReference type="EMBL" id="ORC58441.1"/>
    </source>
</evidence>
<evidence type="ECO:0000256" key="12">
    <source>
        <dbReference type="ARBA" id="ARBA00033140"/>
    </source>
</evidence>
<keyword evidence="6" id="KW-0808">Transferase</keyword>